<comment type="caution">
    <text evidence="1">The sequence shown here is derived from an EMBL/GenBank/DDBJ whole genome shotgun (WGS) entry which is preliminary data.</text>
</comment>
<dbReference type="AlphaFoldDB" id="A0A4V2USE0"/>
<accession>A0A4V2USE0</accession>
<protein>
    <submittedName>
        <fullName evidence="1">Uncharacterized protein DUF2573</fullName>
    </submittedName>
</protein>
<dbReference type="OrthoDB" id="2619783at2"/>
<evidence type="ECO:0000313" key="2">
    <source>
        <dbReference type="Proteomes" id="UP000295788"/>
    </source>
</evidence>
<reference evidence="1 2" key="1">
    <citation type="submission" date="2019-03" db="EMBL/GenBank/DDBJ databases">
        <title>Genomic Encyclopedia of Type Strains, Phase IV (KMG-IV): sequencing the most valuable type-strain genomes for metagenomic binning, comparative biology and taxonomic classification.</title>
        <authorList>
            <person name="Goeker M."/>
        </authorList>
    </citation>
    <scope>NUCLEOTIDE SEQUENCE [LARGE SCALE GENOMIC DNA]</scope>
    <source>
        <strain evidence="1 2">DSM 23802</strain>
    </source>
</reference>
<name>A0A4V2USE0_9BACI</name>
<proteinExistence type="predicted"/>
<dbReference type="RefSeq" id="WP_132769534.1">
    <property type="nucleotide sequence ID" value="NZ_SMAB01000014.1"/>
</dbReference>
<gene>
    <name evidence="1" type="ORF">EDD72_11454</name>
</gene>
<dbReference type="EMBL" id="SMAB01000014">
    <property type="protein sequence ID" value="TCS81072.1"/>
    <property type="molecule type" value="Genomic_DNA"/>
</dbReference>
<evidence type="ECO:0000313" key="1">
    <source>
        <dbReference type="EMBL" id="TCS81072.1"/>
    </source>
</evidence>
<dbReference type="Proteomes" id="UP000295788">
    <property type="component" value="Unassembled WGS sequence"/>
</dbReference>
<dbReference type="Pfam" id="PF10835">
    <property type="entry name" value="DUF2573"/>
    <property type="match status" value="1"/>
</dbReference>
<organism evidence="1 2">
    <name type="scientific">Tepidibacillus fermentans</name>
    <dbReference type="NCBI Taxonomy" id="1281767"/>
    <lineage>
        <taxon>Bacteria</taxon>
        <taxon>Bacillati</taxon>
        <taxon>Bacillota</taxon>
        <taxon>Bacilli</taxon>
        <taxon>Bacillales</taxon>
        <taxon>Bacillaceae</taxon>
        <taxon>Tepidibacillus</taxon>
    </lineage>
</organism>
<sequence length="87" mass="10233">MEVKFLESFDGLIEKYTELLLGESNEELKEKVKVWALYNHISKTMPALTNHWGGSFPEEREVIKGLYAEIKKLNEEYRSQVKNNQNK</sequence>
<keyword evidence="2" id="KW-1185">Reference proteome</keyword>
<dbReference type="InterPro" id="IPR020393">
    <property type="entry name" value="Uncharacterised_YusU"/>
</dbReference>